<feature type="domain" description="Transposable element P transposase-like RNase H" evidence="2">
    <location>
        <begin position="154"/>
        <end position="286"/>
    </location>
</feature>
<dbReference type="EMBL" id="CACRXK020000404">
    <property type="protein sequence ID" value="CAB3981576.1"/>
    <property type="molecule type" value="Genomic_DNA"/>
</dbReference>
<dbReference type="Proteomes" id="UP001152795">
    <property type="component" value="Unassembled WGS sequence"/>
</dbReference>
<name>A0A7D9DBF7_PARCT</name>
<dbReference type="Pfam" id="PF21787">
    <property type="entry name" value="TNP-like_RNaseH_N"/>
    <property type="match status" value="1"/>
</dbReference>
<proteinExistence type="predicted"/>
<dbReference type="InterPro" id="IPR048366">
    <property type="entry name" value="TNP-like_GBD"/>
</dbReference>
<evidence type="ECO:0000259" key="3">
    <source>
        <dbReference type="Pfam" id="PF21788"/>
    </source>
</evidence>
<dbReference type="InterPro" id="IPR048365">
    <property type="entry name" value="TNP-like_RNaseH_N"/>
</dbReference>
<feature type="domain" description="Transposable element P transposase-like GTP-binding insertion" evidence="3">
    <location>
        <begin position="309"/>
        <end position="427"/>
    </location>
</feature>
<gene>
    <name evidence="4" type="ORF">PACLA_8A014079</name>
</gene>
<dbReference type="Pfam" id="PF12017">
    <property type="entry name" value="Tnp_P_element"/>
    <property type="match status" value="1"/>
</dbReference>
<dbReference type="InterPro" id="IPR021896">
    <property type="entry name" value="THAP9-like_HTH"/>
</dbReference>
<dbReference type="OrthoDB" id="8948150at2759"/>
<accession>A0A7D9DBF7</accession>
<comment type="caution">
    <text evidence="4">The sequence shown here is derived from an EMBL/GenBank/DDBJ whole genome shotgun (WGS) entry which is preliminary data.</text>
</comment>
<organism evidence="4 5">
    <name type="scientific">Paramuricea clavata</name>
    <name type="common">Red gorgonian</name>
    <name type="synonym">Violescent sea-whip</name>
    <dbReference type="NCBI Taxonomy" id="317549"/>
    <lineage>
        <taxon>Eukaryota</taxon>
        <taxon>Metazoa</taxon>
        <taxon>Cnidaria</taxon>
        <taxon>Anthozoa</taxon>
        <taxon>Octocorallia</taxon>
        <taxon>Malacalcyonacea</taxon>
        <taxon>Plexauridae</taxon>
        <taxon>Paramuricea</taxon>
    </lineage>
</organism>
<dbReference type="Pfam" id="PF21788">
    <property type="entry name" value="TNP-like_GBD"/>
    <property type="match status" value="1"/>
</dbReference>
<feature type="domain" description="THAP9-like helix-turn-helix" evidence="1">
    <location>
        <begin position="76"/>
        <end position="145"/>
    </location>
</feature>
<sequence>MHGTTIPQLQYFYCNIESQEMVLSPNTVESTSQTTPDLTINTPRKKKLRNSIKRKNNKIYRMKMQLKPKKIKKSESTLKEELAQLPENVANFIREQIKLHSKKSHGRRYSPELKTMALSLYHASGKAYRLLSKIFVLPNKASLKRYISKLPTVAGISEAILKAIQQKVQHMNEMEKICSLCIDEISLKNHLYYNVPDDIITGLEDFGIGVRSNKIATSTLVLLIRSISGNWKQPIGYALVNGSCPTDFLDGLIRKAIEKLDAIGLRVLVVMSDMGSNFYSLALHLGITPEKPWFTHKNKIYFLMFDPPHLIKCIRTNLMKYTFKFGKLVASWKDIEAFYNKDKSLQIRSAHKLTNKHIHPNNFNKMKVKYATQVLSNTVAASLCTYISLGVLPQTAMGTAHLILKFDSLFDSVNSSKLYSPKQIKKPITETSNHVNFVKDMIDFIKSLQVFQGNTDVTVSNRSNNAALVRPGRQPQTLVLGETDYREKEVSSSIVQQNAVAYVAGYLLKKCFTVHKCSLCKDATMSQTADSANLLYCYYKNYNESTQSQGLILPSQHFLDFVLHLEDVFVQQFSAYNRSKLVGANLLKSLQSVSITFHSCPEFPMDYMLKLFLRMHIYYTIKFENRRLATPTKKGRKSRKYIKVSHL</sequence>
<evidence type="ECO:0000313" key="5">
    <source>
        <dbReference type="Proteomes" id="UP001152795"/>
    </source>
</evidence>
<protein>
    <submittedName>
        <fullName evidence="4">Transposable element P transposase</fullName>
    </submittedName>
</protein>
<evidence type="ECO:0000259" key="2">
    <source>
        <dbReference type="Pfam" id="PF21787"/>
    </source>
</evidence>
<reference evidence="4" key="1">
    <citation type="submission" date="2020-04" db="EMBL/GenBank/DDBJ databases">
        <authorList>
            <person name="Alioto T."/>
            <person name="Alioto T."/>
            <person name="Gomez Garrido J."/>
        </authorList>
    </citation>
    <scope>NUCLEOTIDE SEQUENCE</scope>
    <source>
        <strain evidence="4">A484AB</strain>
    </source>
</reference>
<evidence type="ECO:0000259" key="1">
    <source>
        <dbReference type="Pfam" id="PF12017"/>
    </source>
</evidence>
<evidence type="ECO:0000313" key="4">
    <source>
        <dbReference type="EMBL" id="CAB3981576.1"/>
    </source>
</evidence>
<dbReference type="AlphaFoldDB" id="A0A7D9DBF7"/>
<keyword evidence="5" id="KW-1185">Reference proteome</keyword>